<feature type="transmembrane region" description="Helical" evidence="2">
    <location>
        <begin position="168"/>
        <end position="186"/>
    </location>
</feature>
<name>A0AAE0NRA7_SORBR</name>
<evidence type="ECO:0000259" key="3">
    <source>
        <dbReference type="Pfam" id="PF24841"/>
    </source>
</evidence>
<protein>
    <recommendedName>
        <fullName evidence="3">DUF7719 domain-containing protein</fullName>
    </recommendedName>
</protein>
<evidence type="ECO:0000256" key="2">
    <source>
        <dbReference type="SAM" id="Phobius"/>
    </source>
</evidence>
<proteinExistence type="predicted"/>
<organism evidence="4 5">
    <name type="scientific">Sordaria brevicollis</name>
    <dbReference type="NCBI Taxonomy" id="83679"/>
    <lineage>
        <taxon>Eukaryota</taxon>
        <taxon>Fungi</taxon>
        <taxon>Dikarya</taxon>
        <taxon>Ascomycota</taxon>
        <taxon>Pezizomycotina</taxon>
        <taxon>Sordariomycetes</taxon>
        <taxon>Sordariomycetidae</taxon>
        <taxon>Sordariales</taxon>
        <taxon>Sordariaceae</taxon>
        <taxon>Sordaria</taxon>
    </lineage>
</organism>
<dbReference type="PANTHER" id="PTHR37846:SF1">
    <property type="entry name" value="DEACETYLASE-LIKE PROTEIN"/>
    <property type="match status" value="1"/>
</dbReference>
<keyword evidence="2" id="KW-0812">Transmembrane</keyword>
<dbReference type="AlphaFoldDB" id="A0AAE0NRA7"/>
<feature type="compositionally biased region" description="Basic and acidic residues" evidence="1">
    <location>
        <begin position="42"/>
        <end position="60"/>
    </location>
</feature>
<keyword evidence="5" id="KW-1185">Reference proteome</keyword>
<dbReference type="Pfam" id="PF24841">
    <property type="entry name" value="DUF7719"/>
    <property type="match status" value="1"/>
</dbReference>
<evidence type="ECO:0000313" key="4">
    <source>
        <dbReference type="EMBL" id="KAK3386239.1"/>
    </source>
</evidence>
<evidence type="ECO:0000313" key="5">
    <source>
        <dbReference type="Proteomes" id="UP001281003"/>
    </source>
</evidence>
<dbReference type="EMBL" id="JAUTDP010000021">
    <property type="protein sequence ID" value="KAK3386239.1"/>
    <property type="molecule type" value="Genomic_DNA"/>
</dbReference>
<feature type="domain" description="DUF7719" evidence="3">
    <location>
        <begin position="170"/>
        <end position="238"/>
    </location>
</feature>
<reference evidence="4" key="1">
    <citation type="journal article" date="2023" name="Mol. Phylogenet. Evol.">
        <title>Genome-scale phylogeny and comparative genomics of the fungal order Sordariales.</title>
        <authorList>
            <person name="Hensen N."/>
            <person name="Bonometti L."/>
            <person name="Westerberg I."/>
            <person name="Brannstrom I.O."/>
            <person name="Guillou S."/>
            <person name="Cros-Aarteil S."/>
            <person name="Calhoun S."/>
            <person name="Haridas S."/>
            <person name="Kuo A."/>
            <person name="Mondo S."/>
            <person name="Pangilinan J."/>
            <person name="Riley R."/>
            <person name="LaButti K."/>
            <person name="Andreopoulos B."/>
            <person name="Lipzen A."/>
            <person name="Chen C."/>
            <person name="Yan M."/>
            <person name="Daum C."/>
            <person name="Ng V."/>
            <person name="Clum A."/>
            <person name="Steindorff A."/>
            <person name="Ohm R.A."/>
            <person name="Martin F."/>
            <person name="Silar P."/>
            <person name="Natvig D.O."/>
            <person name="Lalanne C."/>
            <person name="Gautier V."/>
            <person name="Ament-Velasquez S.L."/>
            <person name="Kruys A."/>
            <person name="Hutchinson M.I."/>
            <person name="Powell A.J."/>
            <person name="Barry K."/>
            <person name="Miller A.N."/>
            <person name="Grigoriev I.V."/>
            <person name="Debuchy R."/>
            <person name="Gladieux P."/>
            <person name="Hiltunen Thoren M."/>
            <person name="Johannesson H."/>
        </authorList>
    </citation>
    <scope>NUCLEOTIDE SEQUENCE</scope>
    <source>
        <strain evidence="4">FGSC 1904</strain>
    </source>
</reference>
<dbReference type="Proteomes" id="UP001281003">
    <property type="component" value="Unassembled WGS sequence"/>
</dbReference>
<dbReference type="InterPro" id="IPR056136">
    <property type="entry name" value="DUF7719"/>
</dbReference>
<feature type="transmembrane region" description="Helical" evidence="2">
    <location>
        <begin position="124"/>
        <end position="143"/>
    </location>
</feature>
<evidence type="ECO:0000256" key="1">
    <source>
        <dbReference type="SAM" id="MobiDB-lite"/>
    </source>
</evidence>
<dbReference type="PANTHER" id="PTHR37846">
    <property type="entry name" value="YALI0B21296P"/>
    <property type="match status" value="1"/>
</dbReference>
<feature type="region of interest" description="Disordered" evidence="1">
    <location>
        <begin position="1"/>
        <end position="84"/>
    </location>
</feature>
<comment type="caution">
    <text evidence="4">The sequence shown here is derived from an EMBL/GenBank/DDBJ whole genome shotgun (WGS) entry which is preliminary data.</text>
</comment>
<keyword evidence="2" id="KW-1133">Transmembrane helix</keyword>
<sequence>MGRKRAESPSNIKFQQPDRSGPKEKTLLELAEERGLFAQAQKKQEENDKKKKKKGNEPKITKIPIKPGTGKEEDDDDDNAPLSPTAERFLDTTLYTISLTMLHFTLDVLVQNQYSADRIVWPKVWSRAIQALFVFALLIYTLHPHPSSSSNPNPLLPASILPPRYQTHLRQVIFTIMSITAGCYLIHITNRYGYLAVMKQAPPVGCLWVWSVVELRLPWAVLSLGVAGAFLRVGGYDIR</sequence>
<keyword evidence="2" id="KW-0472">Membrane</keyword>
<reference evidence="4" key="2">
    <citation type="submission" date="2023-07" db="EMBL/GenBank/DDBJ databases">
        <authorList>
            <consortium name="Lawrence Berkeley National Laboratory"/>
            <person name="Haridas S."/>
            <person name="Hensen N."/>
            <person name="Bonometti L."/>
            <person name="Westerberg I."/>
            <person name="Brannstrom I.O."/>
            <person name="Guillou S."/>
            <person name="Cros-Aarteil S."/>
            <person name="Calhoun S."/>
            <person name="Kuo A."/>
            <person name="Mondo S."/>
            <person name="Pangilinan J."/>
            <person name="Riley R."/>
            <person name="LaButti K."/>
            <person name="Andreopoulos B."/>
            <person name="Lipzen A."/>
            <person name="Chen C."/>
            <person name="Yanf M."/>
            <person name="Daum C."/>
            <person name="Ng V."/>
            <person name="Clum A."/>
            <person name="Steindorff A."/>
            <person name="Ohm R."/>
            <person name="Martin F."/>
            <person name="Silar P."/>
            <person name="Natvig D."/>
            <person name="Lalanne C."/>
            <person name="Gautier V."/>
            <person name="Ament-velasquez S.L."/>
            <person name="Kruys A."/>
            <person name="Hutchinson M.I."/>
            <person name="Powell A.J."/>
            <person name="Barry K."/>
            <person name="Miller A.N."/>
            <person name="Grigoriev I.V."/>
            <person name="Debuchy R."/>
            <person name="Gladieux P."/>
            <person name="Thoren M.H."/>
            <person name="Johannesson H."/>
        </authorList>
    </citation>
    <scope>NUCLEOTIDE SEQUENCE</scope>
    <source>
        <strain evidence="4">FGSC 1904</strain>
    </source>
</reference>
<feature type="compositionally biased region" description="Polar residues" evidence="1">
    <location>
        <begin position="8"/>
        <end position="18"/>
    </location>
</feature>
<gene>
    <name evidence="4" type="ORF">B0T20DRAFT_449450</name>
</gene>
<accession>A0AAE0NRA7</accession>
<feature type="transmembrane region" description="Helical" evidence="2">
    <location>
        <begin position="217"/>
        <end position="235"/>
    </location>
</feature>
<feature type="compositionally biased region" description="Basic and acidic residues" evidence="1">
    <location>
        <begin position="20"/>
        <end position="35"/>
    </location>
</feature>